<reference evidence="1" key="1">
    <citation type="submission" date="2022-06" db="EMBL/GenBank/DDBJ databases">
        <title>New cyanobacteria of genus Symplocastrum in benthos of Lake Baikal.</title>
        <authorList>
            <person name="Sorokovikova E."/>
            <person name="Tikhonova I."/>
            <person name="Krasnopeev A."/>
            <person name="Evseev P."/>
            <person name="Gladkikh A."/>
            <person name="Belykh O."/>
        </authorList>
    </citation>
    <scope>NUCLEOTIDE SEQUENCE</scope>
    <source>
        <strain evidence="1">BBK-W-15</strain>
    </source>
</reference>
<sequence>MTENSWDDVRVTSVKKELLWLGFVPQLNLLALGFVSQPNLKSKEGESMRVVCDTDTFFWRGSPTSDTP</sequence>
<dbReference type="AlphaFoldDB" id="A0AAE3KM78"/>
<comment type="caution">
    <text evidence="1">The sequence shown here is derived from an EMBL/GenBank/DDBJ whole genome shotgun (WGS) entry which is preliminary data.</text>
</comment>
<keyword evidence="2" id="KW-1185">Reference proteome</keyword>
<dbReference type="EMBL" id="JAMZMM010000082">
    <property type="protein sequence ID" value="MCP2728924.1"/>
    <property type="molecule type" value="Genomic_DNA"/>
</dbReference>
<protein>
    <submittedName>
        <fullName evidence="1">Uncharacterized protein</fullName>
    </submittedName>
</protein>
<evidence type="ECO:0000313" key="1">
    <source>
        <dbReference type="EMBL" id="MCP2728924.1"/>
    </source>
</evidence>
<organism evidence="1 2">
    <name type="scientific">Limnofasciculus baicalensis BBK-W-15</name>
    <dbReference type="NCBI Taxonomy" id="2699891"/>
    <lineage>
        <taxon>Bacteria</taxon>
        <taxon>Bacillati</taxon>
        <taxon>Cyanobacteriota</taxon>
        <taxon>Cyanophyceae</taxon>
        <taxon>Coleofasciculales</taxon>
        <taxon>Coleofasciculaceae</taxon>
        <taxon>Limnofasciculus</taxon>
        <taxon>Limnofasciculus baicalensis</taxon>
    </lineage>
</organism>
<proteinExistence type="predicted"/>
<name>A0AAE3KM78_9CYAN</name>
<evidence type="ECO:0000313" key="2">
    <source>
        <dbReference type="Proteomes" id="UP001204953"/>
    </source>
</evidence>
<dbReference type="Proteomes" id="UP001204953">
    <property type="component" value="Unassembled WGS sequence"/>
</dbReference>
<accession>A0AAE3KM78</accession>
<gene>
    <name evidence="1" type="ORF">NJ959_10690</name>
</gene>